<feature type="compositionally biased region" description="Basic residues" evidence="1">
    <location>
        <begin position="236"/>
        <end position="247"/>
    </location>
</feature>
<evidence type="ECO:0000313" key="2">
    <source>
        <dbReference type="EMBL" id="CAA9540414.1"/>
    </source>
</evidence>
<feature type="compositionally biased region" description="Basic and acidic residues" evidence="1">
    <location>
        <begin position="55"/>
        <end position="66"/>
    </location>
</feature>
<feature type="region of interest" description="Disordered" evidence="1">
    <location>
        <begin position="1"/>
        <end position="36"/>
    </location>
</feature>
<feature type="non-terminal residue" evidence="2">
    <location>
        <position position="256"/>
    </location>
</feature>
<reference evidence="2" key="1">
    <citation type="submission" date="2020-02" db="EMBL/GenBank/DDBJ databases">
        <authorList>
            <person name="Meier V. D."/>
        </authorList>
    </citation>
    <scope>NUCLEOTIDE SEQUENCE</scope>
    <source>
        <strain evidence="2">AVDCRST_MAG59</strain>
    </source>
</reference>
<feature type="compositionally biased region" description="Polar residues" evidence="1">
    <location>
        <begin position="75"/>
        <end position="86"/>
    </location>
</feature>
<protein>
    <submittedName>
        <fullName evidence="2">Uncharacterized protein</fullName>
    </submittedName>
</protein>
<feature type="compositionally biased region" description="Basic and acidic residues" evidence="1">
    <location>
        <begin position="186"/>
        <end position="199"/>
    </location>
</feature>
<organism evidence="2">
    <name type="scientific">uncultured Thermomicrobiales bacterium</name>
    <dbReference type="NCBI Taxonomy" id="1645740"/>
    <lineage>
        <taxon>Bacteria</taxon>
        <taxon>Pseudomonadati</taxon>
        <taxon>Thermomicrobiota</taxon>
        <taxon>Thermomicrobia</taxon>
        <taxon>Thermomicrobiales</taxon>
        <taxon>environmental samples</taxon>
    </lineage>
</organism>
<proteinExistence type="predicted"/>
<name>A0A6J4U744_9BACT</name>
<gene>
    <name evidence="2" type="ORF">AVDCRST_MAG59-784</name>
</gene>
<feature type="region of interest" description="Disordered" evidence="1">
    <location>
        <begin position="51"/>
        <end position="256"/>
    </location>
</feature>
<dbReference type="EMBL" id="CADCWF010000038">
    <property type="protein sequence ID" value="CAA9540414.1"/>
    <property type="molecule type" value="Genomic_DNA"/>
</dbReference>
<sequence length="256" mass="27243">MASWAARSSSTPTGSALPAPRAGSRDGNAESPGFRRWSARTVAGTFSTAAVAPLLHERGPPRRDKVSSLAYPSHSPWSRRQESNPQPAVYKAAGGGSTAVRGGPRRACGAACLSTASPRGPDSSAGSATRLATEPRPPRVCPRSRPQRRSVQRLRPVDRLVTRRRFRSLGLGGRDPPRRWTTASRRAPEQERADLKRSGLGEPPAGSRWPGDVALARRQGLAGPAVARLTPPGPRGRLRPGPRRRPARAAAPGRPS</sequence>
<accession>A0A6J4U744</accession>
<feature type="compositionally biased region" description="Polar residues" evidence="1">
    <location>
        <begin position="1"/>
        <end position="14"/>
    </location>
</feature>
<evidence type="ECO:0000256" key="1">
    <source>
        <dbReference type="SAM" id="MobiDB-lite"/>
    </source>
</evidence>
<dbReference type="AlphaFoldDB" id="A0A6J4U744"/>